<dbReference type="AlphaFoldDB" id="A0A0E9PDI2"/>
<evidence type="ECO:0000313" key="1">
    <source>
        <dbReference type="EMBL" id="JAH02589.1"/>
    </source>
</evidence>
<proteinExistence type="predicted"/>
<dbReference type="EMBL" id="GBXM01105988">
    <property type="protein sequence ID" value="JAH02589.1"/>
    <property type="molecule type" value="Transcribed_RNA"/>
</dbReference>
<reference evidence="1" key="1">
    <citation type="submission" date="2014-11" db="EMBL/GenBank/DDBJ databases">
        <authorList>
            <person name="Amaro Gonzalez C."/>
        </authorList>
    </citation>
    <scope>NUCLEOTIDE SEQUENCE</scope>
</reference>
<reference evidence="1" key="2">
    <citation type="journal article" date="2015" name="Fish Shellfish Immunol.">
        <title>Early steps in the European eel (Anguilla anguilla)-Vibrio vulnificus interaction in the gills: Role of the RtxA13 toxin.</title>
        <authorList>
            <person name="Callol A."/>
            <person name="Pajuelo D."/>
            <person name="Ebbesson L."/>
            <person name="Teles M."/>
            <person name="MacKenzie S."/>
            <person name="Amaro C."/>
        </authorList>
    </citation>
    <scope>NUCLEOTIDE SEQUENCE</scope>
</reference>
<name>A0A0E9PDI2_ANGAN</name>
<sequence>MYWLKRLSNIFQLNSYSRSVLTLL</sequence>
<organism evidence="1">
    <name type="scientific">Anguilla anguilla</name>
    <name type="common">European freshwater eel</name>
    <name type="synonym">Muraena anguilla</name>
    <dbReference type="NCBI Taxonomy" id="7936"/>
    <lineage>
        <taxon>Eukaryota</taxon>
        <taxon>Metazoa</taxon>
        <taxon>Chordata</taxon>
        <taxon>Craniata</taxon>
        <taxon>Vertebrata</taxon>
        <taxon>Euteleostomi</taxon>
        <taxon>Actinopterygii</taxon>
        <taxon>Neopterygii</taxon>
        <taxon>Teleostei</taxon>
        <taxon>Anguilliformes</taxon>
        <taxon>Anguillidae</taxon>
        <taxon>Anguilla</taxon>
    </lineage>
</organism>
<protein>
    <submittedName>
        <fullName evidence="1">Uncharacterized protein</fullName>
    </submittedName>
</protein>
<accession>A0A0E9PDI2</accession>